<name>A0A8B8KN62_ABRPR</name>
<dbReference type="PANTHER" id="PTHR36782:SF5">
    <property type="match status" value="1"/>
</dbReference>
<dbReference type="OrthoDB" id="1077969at2759"/>
<dbReference type="PANTHER" id="PTHR36782">
    <property type="entry name" value="BNAC03G62080D PROTEIN"/>
    <property type="match status" value="1"/>
</dbReference>
<keyword evidence="2" id="KW-1185">Reference proteome</keyword>
<accession>A0A8B8KN62</accession>
<organism evidence="2 3">
    <name type="scientific">Abrus precatorius</name>
    <name type="common">Indian licorice</name>
    <name type="synonym">Glycine abrus</name>
    <dbReference type="NCBI Taxonomy" id="3816"/>
    <lineage>
        <taxon>Eukaryota</taxon>
        <taxon>Viridiplantae</taxon>
        <taxon>Streptophyta</taxon>
        <taxon>Embryophyta</taxon>
        <taxon>Tracheophyta</taxon>
        <taxon>Spermatophyta</taxon>
        <taxon>Magnoliopsida</taxon>
        <taxon>eudicotyledons</taxon>
        <taxon>Gunneridae</taxon>
        <taxon>Pentapetalae</taxon>
        <taxon>rosids</taxon>
        <taxon>fabids</taxon>
        <taxon>Fabales</taxon>
        <taxon>Fabaceae</taxon>
        <taxon>Papilionoideae</taxon>
        <taxon>50 kb inversion clade</taxon>
        <taxon>NPAAA clade</taxon>
        <taxon>indigoferoid/millettioid clade</taxon>
        <taxon>Abreae</taxon>
        <taxon>Abrus</taxon>
    </lineage>
</organism>
<dbReference type="RefSeq" id="XP_027344204.1">
    <property type="nucleotide sequence ID" value="XM_027488403.1"/>
</dbReference>
<dbReference type="Pfam" id="PF25418">
    <property type="entry name" value="DUF7890"/>
    <property type="match status" value="1"/>
</dbReference>
<evidence type="ECO:0000313" key="2">
    <source>
        <dbReference type="Proteomes" id="UP000694853"/>
    </source>
</evidence>
<sequence>MIRTMFACFNRKVSRKNVKVEPLEATRGVYRDELTKKQSPSKAVKKSVRFADSEPTVLGEESEKEFEKTRCGSGNELGEKEGVRVKVKLTKEEAARLLSKCNGGVLEFKDVARELVWIPVNRVSIVSDCTNNSL</sequence>
<dbReference type="InterPro" id="IPR057212">
    <property type="entry name" value="DUF7890"/>
</dbReference>
<reference evidence="2" key="1">
    <citation type="journal article" date="2019" name="Toxins">
        <title>Detection of Abrin-Like and Prepropulchellin-Like Toxin Genes and Transcripts Using Whole Genome Sequencing and Full-Length Transcript Sequencing of Abrus precatorius.</title>
        <authorList>
            <person name="Hovde B.T."/>
            <person name="Daligault H.E."/>
            <person name="Hanschen E.R."/>
            <person name="Kunde Y.A."/>
            <person name="Johnson M.B."/>
            <person name="Starkenburg S.R."/>
            <person name="Johnson S.L."/>
        </authorList>
    </citation>
    <scope>NUCLEOTIDE SEQUENCE [LARGE SCALE GENOMIC DNA]</scope>
</reference>
<dbReference type="GeneID" id="113856548"/>
<proteinExistence type="predicted"/>
<dbReference type="AlphaFoldDB" id="A0A8B8KN62"/>
<reference evidence="3" key="2">
    <citation type="submission" date="2025-08" db="UniProtKB">
        <authorList>
            <consortium name="RefSeq"/>
        </authorList>
    </citation>
    <scope>IDENTIFICATION</scope>
    <source>
        <tissue evidence="3">Young leaves</tissue>
    </source>
</reference>
<evidence type="ECO:0000259" key="1">
    <source>
        <dbReference type="Pfam" id="PF25418"/>
    </source>
</evidence>
<feature type="domain" description="DUF7890" evidence="1">
    <location>
        <begin position="81"/>
        <end position="126"/>
    </location>
</feature>
<dbReference type="KEGG" id="aprc:113856548"/>
<protein>
    <submittedName>
        <fullName evidence="3">Uncharacterized protein LOC113856548</fullName>
    </submittedName>
</protein>
<gene>
    <name evidence="3" type="primary">LOC113856548</name>
</gene>
<evidence type="ECO:0000313" key="3">
    <source>
        <dbReference type="RefSeq" id="XP_027344204.1"/>
    </source>
</evidence>
<dbReference type="Proteomes" id="UP000694853">
    <property type="component" value="Unplaced"/>
</dbReference>